<accession>A0A1X2HSD9</accession>
<dbReference type="InterPro" id="IPR027267">
    <property type="entry name" value="AH/BAR_dom_sf"/>
</dbReference>
<keyword evidence="13" id="KW-1185">Reference proteome</keyword>
<dbReference type="InterPro" id="IPR001452">
    <property type="entry name" value="SH3_domain"/>
</dbReference>
<feature type="domain" description="SH3" evidence="10">
    <location>
        <begin position="901"/>
        <end position="962"/>
    </location>
</feature>
<protein>
    <recommendedName>
        <fullName evidence="14">SH3 domain-containing protein</fullName>
    </recommendedName>
</protein>
<keyword evidence="7 8" id="KW-0175">Coiled coil</keyword>
<keyword evidence="2 6" id="KW-0728">SH3 domain</keyword>
<feature type="compositionally biased region" description="Polar residues" evidence="9">
    <location>
        <begin position="806"/>
        <end position="819"/>
    </location>
</feature>
<feature type="compositionally biased region" description="Polar residues" evidence="9">
    <location>
        <begin position="295"/>
        <end position="312"/>
    </location>
</feature>
<feature type="region of interest" description="Disordered" evidence="9">
    <location>
        <begin position="533"/>
        <end position="900"/>
    </location>
</feature>
<dbReference type="InterPro" id="IPR031160">
    <property type="entry name" value="F_BAR_dom"/>
</dbReference>
<dbReference type="PROSITE" id="PS50002">
    <property type="entry name" value="SH3"/>
    <property type="match status" value="1"/>
</dbReference>
<dbReference type="SMART" id="SM00326">
    <property type="entry name" value="SH3"/>
    <property type="match status" value="1"/>
</dbReference>
<proteinExistence type="predicted"/>
<feature type="compositionally biased region" description="Polar residues" evidence="9">
    <location>
        <begin position="534"/>
        <end position="558"/>
    </location>
</feature>
<evidence type="ECO:0000256" key="9">
    <source>
        <dbReference type="SAM" id="MobiDB-lite"/>
    </source>
</evidence>
<evidence type="ECO:0000256" key="8">
    <source>
        <dbReference type="SAM" id="Coils"/>
    </source>
</evidence>
<organism evidence="12 13">
    <name type="scientific">Syncephalastrum racemosum</name>
    <name type="common">Filamentous fungus</name>
    <dbReference type="NCBI Taxonomy" id="13706"/>
    <lineage>
        <taxon>Eukaryota</taxon>
        <taxon>Fungi</taxon>
        <taxon>Fungi incertae sedis</taxon>
        <taxon>Mucoromycota</taxon>
        <taxon>Mucoromycotina</taxon>
        <taxon>Mucoromycetes</taxon>
        <taxon>Mucorales</taxon>
        <taxon>Syncephalastraceae</taxon>
        <taxon>Syncephalastrum</taxon>
    </lineage>
</organism>
<feature type="compositionally biased region" description="Low complexity" evidence="9">
    <location>
        <begin position="725"/>
        <end position="739"/>
    </location>
</feature>
<feature type="domain" description="F-BAR" evidence="11">
    <location>
        <begin position="13"/>
        <end position="270"/>
    </location>
</feature>
<feature type="compositionally biased region" description="Basic and acidic residues" evidence="9">
    <location>
        <begin position="831"/>
        <end position="847"/>
    </location>
</feature>
<feature type="compositionally biased region" description="Low complexity" evidence="9">
    <location>
        <begin position="666"/>
        <end position="678"/>
    </location>
</feature>
<keyword evidence="4" id="KW-0597">Phosphoprotein</keyword>
<dbReference type="GO" id="GO:0005543">
    <property type="term" value="F:phospholipid binding"/>
    <property type="evidence" value="ECO:0007669"/>
    <property type="project" value="TreeGrafter"/>
</dbReference>
<dbReference type="InterPro" id="IPR036028">
    <property type="entry name" value="SH3-like_dom_sf"/>
</dbReference>
<dbReference type="Proteomes" id="UP000242180">
    <property type="component" value="Unassembled WGS sequence"/>
</dbReference>
<evidence type="ECO:0000313" key="13">
    <source>
        <dbReference type="Proteomes" id="UP000242180"/>
    </source>
</evidence>
<dbReference type="SUPFAM" id="SSF50044">
    <property type="entry name" value="SH3-domain"/>
    <property type="match status" value="1"/>
</dbReference>
<sequence length="962" mass="107397">MTAVVDVLPDMGARFSDSFWDKDDRGVEVITEKLRASRQTCEEIMKLYEIRAEIEADYGERLLKLSQMMVGQAEEGTLSESISHIPSAIETTARAHLDLSSQLQQHLEAPLASFVKDQTERRKAQYQQIENSKQLKSMHYANVERSRDYYTAECTKLTGMEKYLTERRSEMAADEAQQVEEEIEEQKKLVAAADQEYKHAVTVLNDVTDKWISDWRSTCDTFQDLEETRIDFIRSSLWAFANIMSSVYIVDDQCCERIRTALESTDVQKDIALFVERYGTGNKVTSKTRYRNHFDPTSPQSATSSHGVSSPASPLPQTSPPAPTVTPIPAISPPVHAEKPPSPPAPVTFGPSSQPPILPAEPGSRLLLQKPPMSRTVSDTALDAPQRQETGPARAMSDPTLLDDPQEQQQRRSVPAIAIQRDSPQDSVHGYDFVEYAQHDDEAHDHHDTMSFAFKEIETMLDDVGTQLDATSLGAQARSGYTPLPQPAPERQPAAASAVMTNAPFVTKEEPSSAPTDARENVPPQAQDIMQKDPTLSDQSQTVMQESSLAPNSTNGDANSLRLKPVPNPQYSANGDAAEAPRSIPPPSTPAPGPVTQDNDESSEDEEEPLPVRRRQQPKPKEEKWTISSIRRPQQMPVRIQDARMYERQSQQGIPAPRLTIDTSLPPQQQQQQQQPQPKLRQPMQAEQPSQQAAHGLIDAVRAQLQSSPSEASVLDENPGIRPAPWQDGQVQQHPQPQAYQPPPSQQQYRPEEPRYFQQQGTGMKRQNSVAGPRAPSIKRKSHVPPMPDAANMYAFENLGEPKPQPSSKGNPSTSSQDIKASEGVRSFMKKALDPRGESPSNKDNKGRFSFGMFGKKRRDDELKTKEEIVDIPPSLAAAQRSEVREEPHQHDPSKLSDGTPVLHYVRSMWSYEAKIPSEVSFDVGDVFGVIRKQPDGWWEAERMDPKRKHRGLIPGNYMENI</sequence>
<feature type="coiled-coil region" evidence="8">
    <location>
        <begin position="169"/>
        <end position="196"/>
    </location>
</feature>
<dbReference type="AlphaFoldDB" id="A0A1X2HSD9"/>
<reference evidence="12 13" key="1">
    <citation type="submission" date="2016-07" db="EMBL/GenBank/DDBJ databases">
        <title>Pervasive Adenine N6-methylation of Active Genes in Fungi.</title>
        <authorList>
            <consortium name="DOE Joint Genome Institute"/>
            <person name="Mondo S.J."/>
            <person name="Dannebaum R.O."/>
            <person name="Kuo R.C."/>
            <person name="Labutti K."/>
            <person name="Haridas S."/>
            <person name="Kuo A."/>
            <person name="Salamov A."/>
            <person name="Ahrendt S.R."/>
            <person name="Lipzen A."/>
            <person name="Sullivan W."/>
            <person name="Andreopoulos W.B."/>
            <person name="Clum A."/>
            <person name="Lindquist E."/>
            <person name="Daum C."/>
            <person name="Ramamoorthy G.K."/>
            <person name="Gryganskyi A."/>
            <person name="Culley D."/>
            <person name="Magnuson J.K."/>
            <person name="James T.Y."/>
            <person name="O'Malley M.A."/>
            <person name="Stajich J.E."/>
            <person name="Spatafora J.W."/>
            <person name="Visel A."/>
            <person name="Grigoriev I.V."/>
        </authorList>
    </citation>
    <scope>NUCLEOTIDE SEQUENCE [LARGE SCALE GENOMIC DNA]</scope>
    <source>
        <strain evidence="12 13">NRRL 2496</strain>
    </source>
</reference>
<evidence type="ECO:0000256" key="2">
    <source>
        <dbReference type="ARBA" id="ARBA00022443"/>
    </source>
</evidence>
<keyword evidence="3" id="KW-0963">Cytoplasm</keyword>
<feature type="compositionally biased region" description="Polar residues" evidence="9">
    <location>
        <begin position="757"/>
        <end position="770"/>
    </location>
</feature>
<dbReference type="Gene3D" id="1.20.1270.60">
    <property type="entry name" value="Arfaptin homology (AH) domain/BAR domain"/>
    <property type="match status" value="1"/>
</dbReference>
<dbReference type="PANTHER" id="PTHR23065:SF7">
    <property type="entry name" value="NOSTRIN, ISOFORM H"/>
    <property type="match status" value="1"/>
</dbReference>
<dbReference type="SUPFAM" id="SSF103657">
    <property type="entry name" value="BAR/IMD domain-like"/>
    <property type="match status" value="1"/>
</dbReference>
<comment type="subcellular location">
    <subcellularLocation>
        <location evidence="1">Cytoplasm</location>
        <location evidence="1">Cytoskeleton</location>
    </subcellularLocation>
</comment>
<evidence type="ECO:0000256" key="7">
    <source>
        <dbReference type="PROSITE-ProRule" id="PRU01077"/>
    </source>
</evidence>
<dbReference type="EMBL" id="MCGN01000001">
    <property type="protein sequence ID" value="ORZ02469.1"/>
    <property type="molecule type" value="Genomic_DNA"/>
</dbReference>
<dbReference type="OrthoDB" id="27823at2759"/>
<dbReference type="STRING" id="13706.A0A1X2HSD9"/>
<dbReference type="SMART" id="SM00055">
    <property type="entry name" value="FCH"/>
    <property type="match status" value="1"/>
</dbReference>
<feature type="compositionally biased region" description="Acidic residues" evidence="9">
    <location>
        <begin position="598"/>
        <end position="609"/>
    </location>
</feature>
<evidence type="ECO:0008006" key="14">
    <source>
        <dbReference type="Google" id="ProtNLM"/>
    </source>
</evidence>
<feature type="region of interest" description="Disordered" evidence="9">
    <location>
        <begin position="286"/>
        <end position="413"/>
    </location>
</feature>
<comment type="caution">
    <text evidence="12">The sequence shown here is derived from an EMBL/GenBank/DDBJ whole genome shotgun (WGS) entry which is preliminary data.</text>
</comment>
<feature type="compositionally biased region" description="Basic and acidic residues" evidence="9">
    <location>
        <begin position="882"/>
        <end position="895"/>
    </location>
</feature>
<name>A0A1X2HSD9_SYNRA</name>
<feature type="compositionally biased region" description="Basic and acidic residues" evidence="9">
    <location>
        <begin position="858"/>
        <end position="869"/>
    </location>
</feature>
<evidence type="ECO:0000259" key="10">
    <source>
        <dbReference type="PROSITE" id="PS50002"/>
    </source>
</evidence>
<dbReference type="InterPro" id="IPR001060">
    <property type="entry name" value="FCH_dom"/>
</dbReference>
<dbReference type="GO" id="GO:0009898">
    <property type="term" value="C:cytoplasmic side of plasma membrane"/>
    <property type="evidence" value="ECO:0007669"/>
    <property type="project" value="TreeGrafter"/>
</dbReference>
<dbReference type="GO" id="GO:0030036">
    <property type="term" value="P:actin cytoskeleton organization"/>
    <property type="evidence" value="ECO:0007669"/>
    <property type="project" value="UniProtKB-ARBA"/>
</dbReference>
<gene>
    <name evidence="12" type="ORF">BCR43DRAFT_519788</name>
</gene>
<evidence type="ECO:0000256" key="6">
    <source>
        <dbReference type="PROSITE-ProRule" id="PRU00192"/>
    </source>
</evidence>
<dbReference type="Pfam" id="PF00611">
    <property type="entry name" value="FCH"/>
    <property type="match status" value="1"/>
</dbReference>
<feature type="compositionally biased region" description="Pro residues" evidence="9">
    <location>
        <begin position="313"/>
        <end position="332"/>
    </location>
</feature>
<evidence type="ECO:0000256" key="4">
    <source>
        <dbReference type="ARBA" id="ARBA00022553"/>
    </source>
</evidence>
<dbReference type="InParanoid" id="A0A1X2HSD9"/>
<dbReference type="OMA" id="ETTVRWN"/>
<evidence type="ECO:0000256" key="1">
    <source>
        <dbReference type="ARBA" id="ARBA00004245"/>
    </source>
</evidence>
<evidence type="ECO:0000313" key="12">
    <source>
        <dbReference type="EMBL" id="ORZ02469.1"/>
    </source>
</evidence>
<keyword evidence="5" id="KW-0206">Cytoskeleton</keyword>
<evidence type="ECO:0000256" key="3">
    <source>
        <dbReference type="ARBA" id="ARBA00022490"/>
    </source>
</evidence>
<dbReference type="Pfam" id="PF00018">
    <property type="entry name" value="SH3_1"/>
    <property type="match status" value="1"/>
</dbReference>
<dbReference type="PROSITE" id="PS51741">
    <property type="entry name" value="F_BAR"/>
    <property type="match status" value="1"/>
</dbReference>
<dbReference type="GO" id="GO:0120104">
    <property type="term" value="C:mitotic actomyosin contractile ring, proximal layer"/>
    <property type="evidence" value="ECO:0007669"/>
    <property type="project" value="TreeGrafter"/>
</dbReference>
<dbReference type="FunCoup" id="A0A1X2HSD9">
    <property type="interactions" value="34"/>
</dbReference>
<dbReference type="PANTHER" id="PTHR23065">
    <property type="entry name" value="PROLINE-SERINE-THREONINE PHOSPHATASE INTERACTING PROTEIN 1"/>
    <property type="match status" value="1"/>
</dbReference>
<dbReference type="CDD" id="cd00174">
    <property type="entry name" value="SH3"/>
    <property type="match status" value="1"/>
</dbReference>
<feature type="region of interest" description="Disordered" evidence="9">
    <location>
        <begin position="477"/>
        <end position="498"/>
    </location>
</feature>
<evidence type="ECO:0000259" key="11">
    <source>
        <dbReference type="PROSITE" id="PS51741"/>
    </source>
</evidence>
<feature type="compositionally biased region" description="Pro residues" evidence="9">
    <location>
        <begin position="583"/>
        <end position="593"/>
    </location>
</feature>
<dbReference type="Gene3D" id="2.30.30.40">
    <property type="entry name" value="SH3 Domains"/>
    <property type="match status" value="1"/>
</dbReference>
<evidence type="ECO:0000256" key="5">
    <source>
        <dbReference type="ARBA" id="ARBA00023212"/>
    </source>
</evidence>